<dbReference type="InterPro" id="IPR043504">
    <property type="entry name" value="Peptidase_S1_PA_chymotrypsin"/>
</dbReference>
<evidence type="ECO:0000256" key="1">
    <source>
        <dbReference type="ARBA" id="ARBA00004141"/>
    </source>
</evidence>
<gene>
    <name evidence="6" type="ORF">GM51_17525</name>
</gene>
<evidence type="ECO:0000313" key="6">
    <source>
        <dbReference type="EMBL" id="KGA14315.1"/>
    </source>
</evidence>
<dbReference type="InterPro" id="IPR003825">
    <property type="entry name" value="Colicin-V_CvpA"/>
</dbReference>
<comment type="subcellular location">
    <subcellularLocation>
        <location evidence="1">Membrane</location>
        <topology evidence="1">Multi-pass membrane protein</topology>
    </subcellularLocation>
</comment>
<evidence type="ECO:0000256" key="2">
    <source>
        <dbReference type="ARBA" id="ARBA00022692"/>
    </source>
</evidence>
<feature type="transmembrane region" description="Helical" evidence="5">
    <location>
        <begin position="28"/>
        <end position="47"/>
    </location>
</feature>
<dbReference type="InterPro" id="IPR047680">
    <property type="entry name" value="MarP-like"/>
</dbReference>
<dbReference type="GO" id="GO:0016020">
    <property type="term" value="C:membrane"/>
    <property type="evidence" value="ECO:0007669"/>
    <property type="project" value="UniProtKB-SubCell"/>
</dbReference>
<dbReference type="GO" id="GO:0006508">
    <property type="term" value="P:proteolysis"/>
    <property type="evidence" value="ECO:0007669"/>
    <property type="project" value="InterPro"/>
</dbReference>
<organism evidence="6">
    <name type="scientific">freshwater metagenome</name>
    <dbReference type="NCBI Taxonomy" id="449393"/>
    <lineage>
        <taxon>unclassified sequences</taxon>
        <taxon>metagenomes</taxon>
        <taxon>ecological metagenomes</taxon>
    </lineage>
</organism>
<dbReference type="Gene3D" id="2.40.10.10">
    <property type="entry name" value="Trypsin-like serine proteases"/>
    <property type="match status" value="2"/>
</dbReference>
<name>A0A094PRD0_9ZZZZ</name>
<dbReference type="PRINTS" id="PR00834">
    <property type="entry name" value="PROTEASES2C"/>
</dbReference>
<dbReference type="Pfam" id="PF13365">
    <property type="entry name" value="Trypsin_2"/>
    <property type="match status" value="1"/>
</dbReference>
<keyword evidence="4 5" id="KW-0472">Membrane</keyword>
<dbReference type="GO" id="GO:0004252">
    <property type="term" value="F:serine-type endopeptidase activity"/>
    <property type="evidence" value="ECO:0007669"/>
    <property type="project" value="InterPro"/>
</dbReference>
<evidence type="ECO:0000256" key="4">
    <source>
        <dbReference type="ARBA" id="ARBA00023136"/>
    </source>
</evidence>
<dbReference type="AlphaFoldDB" id="A0A094PRD0"/>
<dbReference type="PANTHER" id="PTHR43019:SF23">
    <property type="entry name" value="PROTEASE DO-LIKE 5, CHLOROPLASTIC"/>
    <property type="match status" value="1"/>
</dbReference>
<dbReference type="Pfam" id="PF02674">
    <property type="entry name" value="Colicin_V"/>
    <property type="match status" value="1"/>
</dbReference>
<evidence type="ECO:0008006" key="7">
    <source>
        <dbReference type="Google" id="ProtNLM"/>
    </source>
</evidence>
<comment type="caution">
    <text evidence="6">The sequence shown here is derived from an EMBL/GenBank/DDBJ whole genome shotgun (WGS) entry which is preliminary data.</text>
</comment>
<sequence>MNPLYLDITLLAFGIFIAFSGWRRGLIVSTLSLVGLFAGAWFGRSLIEIVTGASTASSLTRTALSATALFLGMGLGSALGSFIGNRIRNIFSWSPIRFLDNSTGASVSLGAWSIVAWFMATTLLAAPMSSLTNMLNESKVIAALDQYMPVQVRDGVELVRIYVSNSDLPSSISEVLLAPPVEPPNAATTAEPSIATALESVVKVEGTAIECNTRLTGSGFVVGPDLIITNAHVVAGITNPTVRIKGKGKSFEGSVIYFDPADDVALIRTSGIPSAALPISQTLSRSDDAVVAGFPDGGPLALIPARVRSVSETSGIDIYGKNPVTREIYTLSADIKKGDSGAPMLALDGSVAGLIFAASAIDDQVGYALSANEFMAAVNSVYSDMPAVSTGDCAGVR</sequence>
<keyword evidence="3 5" id="KW-1133">Transmembrane helix</keyword>
<keyword evidence="2 5" id="KW-0812">Transmembrane</keyword>
<dbReference type="EMBL" id="JNSL01000152">
    <property type="protein sequence ID" value="KGA14315.1"/>
    <property type="molecule type" value="Genomic_DNA"/>
</dbReference>
<evidence type="ECO:0000256" key="3">
    <source>
        <dbReference type="ARBA" id="ARBA00022989"/>
    </source>
</evidence>
<feature type="transmembrane region" description="Helical" evidence="5">
    <location>
        <begin position="59"/>
        <end position="83"/>
    </location>
</feature>
<dbReference type="GO" id="GO:0009403">
    <property type="term" value="P:toxin biosynthetic process"/>
    <property type="evidence" value="ECO:0007669"/>
    <property type="project" value="InterPro"/>
</dbReference>
<protein>
    <recommendedName>
        <fullName evidence="7">Serine protease</fullName>
    </recommendedName>
</protein>
<dbReference type="InterPro" id="IPR001940">
    <property type="entry name" value="Peptidase_S1C"/>
</dbReference>
<feature type="transmembrane region" description="Helical" evidence="5">
    <location>
        <begin position="103"/>
        <end position="126"/>
    </location>
</feature>
<reference evidence="6" key="1">
    <citation type="submission" date="2014-06" db="EMBL/GenBank/DDBJ databases">
        <title>Key roles for freshwater Actinobacteria revealed by deep metagenomic sequencing.</title>
        <authorList>
            <person name="Ghai R."/>
            <person name="Mizuno C.M."/>
            <person name="Picazo A."/>
            <person name="Camacho A."/>
            <person name="Rodriguez-Valera F."/>
        </authorList>
    </citation>
    <scope>NUCLEOTIDE SEQUENCE</scope>
</reference>
<dbReference type="NCBIfam" id="NF033740">
    <property type="entry name" value="MarP_fam_protase"/>
    <property type="match status" value="1"/>
</dbReference>
<proteinExistence type="predicted"/>
<feature type="transmembrane region" description="Helical" evidence="5">
    <location>
        <begin position="5"/>
        <end position="22"/>
    </location>
</feature>
<accession>A0A094PRD0</accession>
<dbReference type="InterPro" id="IPR009003">
    <property type="entry name" value="Peptidase_S1_PA"/>
</dbReference>
<evidence type="ECO:0000256" key="5">
    <source>
        <dbReference type="SAM" id="Phobius"/>
    </source>
</evidence>
<dbReference type="PANTHER" id="PTHR43019">
    <property type="entry name" value="SERINE ENDOPROTEASE DEGS"/>
    <property type="match status" value="1"/>
</dbReference>
<dbReference type="SUPFAM" id="SSF50494">
    <property type="entry name" value="Trypsin-like serine proteases"/>
    <property type="match status" value="1"/>
</dbReference>